<keyword evidence="17" id="KW-0812">Transmembrane</keyword>
<keyword evidence="8" id="KW-0256">Endoplasmic reticulum</keyword>
<name>A0A194RM59_PAPMA</name>
<keyword evidence="7 15" id="KW-0479">Metal-binding</keyword>
<protein>
    <recommendedName>
        <fullName evidence="5">unspecific monooxygenase</fullName>
        <ecNumber evidence="5">1.14.14.1</ecNumber>
    </recommendedName>
</protein>
<evidence type="ECO:0000256" key="8">
    <source>
        <dbReference type="ARBA" id="ARBA00022824"/>
    </source>
</evidence>
<dbReference type="CDD" id="cd11056">
    <property type="entry name" value="CYP6-like"/>
    <property type="match status" value="1"/>
</dbReference>
<evidence type="ECO:0000256" key="7">
    <source>
        <dbReference type="ARBA" id="ARBA00022723"/>
    </source>
</evidence>
<comment type="cofactor">
    <cofactor evidence="1 15">
        <name>heme</name>
        <dbReference type="ChEBI" id="CHEBI:30413"/>
    </cofactor>
</comment>
<reference evidence="18 19" key="1">
    <citation type="journal article" date="2015" name="Nat. Commun.">
        <title>Outbred genome sequencing and CRISPR/Cas9 gene editing in butterflies.</title>
        <authorList>
            <person name="Li X."/>
            <person name="Fan D."/>
            <person name="Zhang W."/>
            <person name="Liu G."/>
            <person name="Zhang L."/>
            <person name="Zhao L."/>
            <person name="Fang X."/>
            <person name="Chen L."/>
            <person name="Dong Y."/>
            <person name="Chen Y."/>
            <person name="Ding Y."/>
            <person name="Zhao R."/>
            <person name="Feng M."/>
            <person name="Zhu Y."/>
            <person name="Feng Y."/>
            <person name="Jiang X."/>
            <person name="Zhu D."/>
            <person name="Xiang H."/>
            <person name="Feng X."/>
            <person name="Li S."/>
            <person name="Wang J."/>
            <person name="Zhang G."/>
            <person name="Kronforst M.R."/>
            <person name="Wang W."/>
        </authorList>
    </citation>
    <scope>NUCLEOTIDE SEQUENCE [LARGE SCALE GENOMIC DNA]</scope>
    <source>
        <strain evidence="18">Ya'a_city_454_Pm</strain>
        <tissue evidence="18">Whole body</tissue>
    </source>
</reference>
<evidence type="ECO:0000256" key="14">
    <source>
        <dbReference type="ARBA" id="ARBA00047827"/>
    </source>
</evidence>
<dbReference type="PROSITE" id="PS00086">
    <property type="entry name" value="CYTOCHROME_P450"/>
    <property type="match status" value="1"/>
</dbReference>
<evidence type="ECO:0000313" key="19">
    <source>
        <dbReference type="Proteomes" id="UP000053240"/>
    </source>
</evidence>
<dbReference type="GO" id="GO:0016712">
    <property type="term" value="F:oxidoreductase activity, acting on paired donors, with incorporation or reduction of molecular oxygen, reduced flavin or flavoprotein as one donor, and incorporation of one atom of oxygen"/>
    <property type="evidence" value="ECO:0007669"/>
    <property type="project" value="UniProtKB-EC"/>
</dbReference>
<dbReference type="InterPro" id="IPR036396">
    <property type="entry name" value="Cyt_P450_sf"/>
</dbReference>
<dbReference type="InterPro" id="IPR001128">
    <property type="entry name" value="Cyt_P450"/>
</dbReference>
<keyword evidence="13 17" id="KW-0472">Membrane</keyword>
<organism evidence="18 19">
    <name type="scientific">Papilio machaon</name>
    <name type="common">Old World swallowtail butterfly</name>
    <dbReference type="NCBI Taxonomy" id="76193"/>
    <lineage>
        <taxon>Eukaryota</taxon>
        <taxon>Metazoa</taxon>
        <taxon>Ecdysozoa</taxon>
        <taxon>Arthropoda</taxon>
        <taxon>Hexapoda</taxon>
        <taxon>Insecta</taxon>
        <taxon>Pterygota</taxon>
        <taxon>Neoptera</taxon>
        <taxon>Endopterygota</taxon>
        <taxon>Lepidoptera</taxon>
        <taxon>Glossata</taxon>
        <taxon>Ditrysia</taxon>
        <taxon>Papilionoidea</taxon>
        <taxon>Papilionidae</taxon>
        <taxon>Papilioninae</taxon>
        <taxon>Papilio</taxon>
    </lineage>
</organism>
<dbReference type="PANTHER" id="PTHR24292:SF104">
    <property type="entry name" value="CYTOCHROME P450 308A1-RELATED"/>
    <property type="match status" value="1"/>
</dbReference>
<dbReference type="AlphaFoldDB" id="A0A194RM59"/>
<evidence type="ECO:0000256" key="9">
    <source>
        <dbReference type="ARBA" id="ARBA00022848"/>
    </source>
</evidence>
<dbReference type="EC" id="1.14.14.1" evidence="5"/>
<evidence type="ECO:0000256" key="15">
    <source>
        <dbReference type="PIRSR" id="PIRSR602401-1"/>
    </source>
</evidence>
<evidence type="ECO:0000256" key="16">
    <source>
        <dbReference type="RuleBase" id="RU000461"/>
    </source>
</evidence>
<evidence type="ECO:0000256" key="13">
    <source>
        <dbReference type="ARBA" id="ARBA00023136"/>
    </source>
</evidence>
<dbReference type="PRINTS" id="PR00463">
    <property type="entry name" value="EP450I"/>
</dbReference>
<evidence type="ECO:0000313" key="18">
    <source>
        <dbReference type="EMBL" id="KPJ18519.1"/>
    </source>
</evidence>
<comment type="similarity">
    <text evidence="4 16">Belongs to the cytochrome P450 family.</text>
</comment>
<evidence type="ECO:0000256" key="1">
    <source>
        <dbReference type="ARBA" id="ARBA00001971"/>
    </source>
</evidence>
<comment type="catalytic activity">
    <reaction evidence="14">
        <text>an organic molecule + reduced [NADPH--hemoprotein reductase] + O2 = an alcohol + oxidized [NADPH--hemoprotein reductase] + H2O + H(+)</text>
        <dbReference type="Rhea" id="RHEA:17149"/>
        <dbReference type="Rhea" id="RHEA-COMP:11964"/>
        <dbReference type="Rhea" id="RHEA-COMP:11965"/>
        <dbReference type="ChEBI" id="CHEBI:15377"/>
        <dbReference type="ChEBI" id="CHEBI:15378"/>
        <dbReference type="ChEBI" id="CHEBI:15379"/>
        <dbReference type="ChEBI" id="CHEBI:30879"/>
        <dbReference type="ChEBI" id="CHEBI:57618"/>
        <dbReference type="ChEBI" id="CHEBI:58210"/>
        <dbReference type="ChEBI" id="CHEBI:142491"/>
        <dbReference type="EC" id="1.14.14.1"/>
    </reaction>
</comment>
<keyword evidence="9" id="KW-0492">Microsome</keyword>
<keyword evidence="11 15" id="KW-0408">Iron</keyword>
<dbReference type="GO" id="GO:0005789">
    <property type="term" value="C:endoplasmic reticulum membrane"/>
    <property type="evidence" value="ECO:0007669"/>
    <property type="project" value="UniProtKB-SubCell"/>
</dbReference>
<dbReference type="InterPro" id="IPR002401">
    <property type="entry name" value="Cyt_P450_E_grp-I"/>
</dbReference>
<evidence type="ECO:0000256" key="2">
    <source>
        <dbReference type="ARBA" id="ARBA00004174"/>
    </source>
</evidence>
<keyword evidence="17" id="KW-1133">Transmembrane helix</keyword>
<keyword evidence="10 16" id="KW-0560">Oxidoreductase</keyword>
<evidence type="ECO:0000256" key="10">
    <source>
        <dbReference type="ARBA" id="ARBA00023002"/>
    </source>
</evidence>
<keyword evidence="12 16" id="KW-0503">Monooxygenase</keyword>
<dbReference type="Proteomes" id="UP000053240">
    <property type="component" value="Unassembled WGS sequence"/>
</dbReference>
<feature type="binding site" description="axial binding residue" evidence="15">
    <location>
        <position position="495"/>
    </location>
    <ligand>
        <name>heme</name>
        <dbReference type="ChEBI" id="CHEBI:30413"/>
    </ligand>
    <ligandPart>
        <name>Fe</name>
        <dbReference type="ChEBI" id="CHEBI:18248"/>
    </ligandPart>
</feature>
<evidence type="ECO:0000256" key="12">
    <source>
        <dbReference type="ARBA" id="ARBA00023033"/>
    </source>
</evidence>
<proteinExistence type="inferred from homology"/>
<evidence type="ECO:0000256" key="3">
    <source>
        <dbReference type="ARBA" id="ARBA00004406"/>
    </source>
</evidence>
<evidence type="ECO:0000256" key="17">
    <source>
        <dbReference type="SAM" id="Phobius"/>
    </source>
</evidence>
<dbReference type="STRING" id="76193.A0A194RM59"/>
<dbReference type="GO" id="GO:0005506">
    <property type="term" value="F:iron ion binding"/>
    <property type="evidence" value="ECO:0007669"/>
    <property type="project" value="InterPro"/>
</dbReference>
<keyword evidence="19" id="KW-1185">Reference proteome</keyword>
<gene>
    <name evidence="18" type="ORF">RR48_07243</name>
</gene>
<comment type="subcellular location">
    <subcellularLocation>
        <location evidence="3">Endoplasmic reticulum membrane</location>
        <topology evidence="3">Peripheral membrane protein</topology>
    </subcellularLocation>
    <subcellularLocation>
        <location evidence="2">Microsome membrane</location>
        <topology evidence="2">Peripheral membrane protein</topology>
    </subcellularLocation>
</comment>
<dbReference type="PANTHER" id="PTHR24292">
    <property type="entry name" value="CYTOCHROME P450"/>
    <property type="match status" value="1"/>
</dbReference>
<dbReference type="FunFam" id="1.10.630.10:FF:000182">
    <property type="entry name" value="Cytochrome P450 3A4"/>
    <property type="match status" value="1"/>
</dbReference>
<sequence>MFVILVSIILLSLSWLAWRHWARRRNYWKRRGVPHLPPHPLLGSLTFLQRENPMFVILVSIILLSLSWLAWRHWARRRNYWKRCGVPHLPPHPLLGSLTFLQQENPSVWMRRMYDRFRGPYVGIWLFWRPGLIINCPEIARKVLVKDANVFKDRFLSSGKTDPVGALNLFTVKDPLWSSLRRRLTVVFTSHRLRALHSLTADKCADLVHRIRNEIQQNKYTDLRVLFADFTTDITGCAAFGLSGEATLTGHRAMRRVTRHFMAYSMLRGLCWSSIFFCPQLVDVFGFSLFPESATKYFKEIFRTVVKKRGGYDRKIDEPKDLLDALLKIRQESLNDKEEISEDILVAQAAIFVEGGFDTSAGAMTYAIYELAFHPEIQNKLYEELLEAKNQYGVEGLDGNVLAGLNYFNCVIKEVTRKYSSMGWLDRIASQDYRIDDKLTISAGTPVYVNAIGMHYDPDYFPEPNKFDPDRFLPENEKNIKPFTFMPFGEGPRSCIGKRFGLQTVRYGLAHVLLNYEIEPVPDAPTPSQAKIEKRGMFLMPGEPLRRALVRNNIVEENY</sequence>
<evidence type="ECO:0000256" key="5">
    <source>
        <dbReference type="ARBA" id="ARBA00012109"/>
    </source>
</evidence>
<dbReference type="PRINTS" id="PR00385">
    <property type="entry name" value="P450"/>
</dbReference>
<evidence type="ECO:0000256" key="6">
    <source>
        <dbReference type="ARBA" id="ARBA00022617"/>
    </source>
</evidence>
<keyword evidence="6 15" id="KW-0349">Heme</keyword>
<dbReference type="InterPro" id="IPR050476">
    <property type="entry name" value="Insect_CytP450_Detox"/>
</dbReference>
<dbReference type="InterPro" id="IPR017972">
    <property type="entry name" value="Cyt_P450_CS"/>
</dbReference>
<evidence type="ECO:0000256" key="4">
    <source>
        <dbReference type="ARBA" id="ARBA00010617"/>
    </source>
</evidence>
<dbReference type="EMBL" id="KQ459995">
    <property type="protein sequence ID" value="KPJ18519.1"/>
    <property type="molecule type" value="Genomic_DNA"/>
</dbReference>
<dbReference type="Pfam" id="PF00067">
    <property type="entry name" value="p450"/>
    <property type="match status" value="1"/>
</dbReference>
<dbReference type="GO" id="GO:0020037">
    <property type="term" value="F:heme binding"/>
    <property type="evidence" value="ECO:0007669"/>
    <property type="project" value="InterPro"/>
</dbReference>
<accession>A0A194RM59</accession>
<evidence type="ECO:0000256" key="11">
    <source>
        <dbReference type="ARBA" id="ARBA00023004"/>
    </source>
</evidence>
<feature type="transmembrane region" description="Helical" evidence="17">
    <location>
        <begin position="54"/>
        <end position="71"/>
    </location>
</feature>
<dbReference type="SUPFAM" id="SSF48264">
    <property type="entry name" value="Cytochrome P450"/>
    <property type="match status" value="1"/>
</dbReference>
<dbReference type="Gene3D" id="1.10.630.10">
    <property type="entry name" value="Cytochrome P450"/>
    <property type="match status" value="1"/>
</dbReference>
<dbReference type="InParanoid" id="A0A194RM59"/>